<dbReference type="Proteomes" id="UP000292859">
    <property type="component" value="Unassembled WGS sequence"/>
</dbReference>
<evidence type="ECO:0000313" key="3">
    <source>
        <dbReference type="Proteomes" id="UP000198409"/>
    </source>
</evidence>
<dbReference type="RefSeq" id="WP_131023376.1">
    <property type="nucleotide sequence ID" value="NZ_FZNM01000013.1"/>
</dbReference>
<dbReference type="GO" id="GO:0004519">
    <property type="term" value="F:endonuclease activity"/>
    <property type="evidence" value="ECO:0007669"/>
    <property type="project" value="UniProtKB-KW"/>
</dbReference>
<dbReference type="OrthoDB" id="6625339at2"/>
<reference evidence="2 4" key="3">
    <citation type="submission" date="2019-02" db="EMBL/GenBank/DDBJ databases">
        <authorList>
            <person name="Zhang G."/>
        </authorList>
    </citation>
    <scope>NUCLEOTIDE SEQUENCE [LARGE SCALE GENOMIC DNA]</scope>
    <source>
        <strain evidence="2 4">CMB17</strain>
    </source>
</reference>
<proteinExistence type="predicted"/>
<gene>
    <name evidence="2" type="ORF">EYF88_15030</name>
    <name evidence="1" type="ORF">SAMN06265378_11349</name>
</gene>
<keyword evidence="2" id="KW-0255">Endonuclease</keyword>
<dbReference type="InterPro" id="IPR003615">
    <property type="entry name" value="HNH_nuc"/>
</dbReference>
<dbReference type="EMBL" id="SIRL01000013">
    <property type="protein sequence ID" value="TBN47520.1"/>
    <property type="molecule type" value="Genomic_DNA"/>
</dbReference>
<evidence type="ECO:0000313" key="1">
    <source>
        <dbReference type="EMBL" id="SNR63797.1"/>
    </source>
</evidence>
<dbReference type="Proteomes" id="UP000198409">
    <property type="component" value="Unassembled WGS sequence"/>
</dbReference>
<dbReference type="CDD" id="cd00085">
    <property type="entry name" value="HNHc"/>
    <property type="match status" value="1"/>
</dbReference>
<dbReference type="EMBL" id="FZNM01000013">
    <property type="protein sequence ID" value="SNR63797.1"/>
    <property type="molecule type" value="Genomic_DNA"/>
</dbReference>
<keyword evidence="2" id="KW-0540">Nuclease</keyword>
<accession>A0A238XY08</accession>
<reference evidence="1" key="1">
    <citation type="submission" date="2017-06" db="EMBL/GenBank/DDBJ databases">
        <authorList>
            <person name="Kim H.J."/>
            <person name="Triplett B.A."/>
        </authorList>
    </citation>
    <scope>NUCLEOTIDE SEQUENCE [LARGE SCALE GENOMIC DNA]</scope>
    <source>
        <strain evidence="1">DSM 26170</strain>
    </source>
</reference>
<keyword evidence="2" id="KW-0378">Hydrolase</keyword>
<reference evidence="3" key="2">
    <citation type="submission" date="2017-06" db="EMBL/GenBank/DDBJ databases">
        <authorList>
            <person name="Varghese N."/>
            <person name="Submissions S."/>
        </authorList>
    </citation>
    <scope>NUCLEOTIDE SEQUENCE [LARGE SCALE GENOMIC DNA]</scope>
    <source>
        <strain evidence="3">DSM 26170</strain>
    </source>
</reference>
<name>A0A238XY08_9RHOB</name>
<sequence length="159" mass="18171">MRDPVTEPRQPITRDEAAQRGLSRFWTGRPCKAGHRAERFVSNRQCVACNAEKARERERLRAATDPTFRLYRSVQRRAGQALRGRASPARALGCGPVTLKRHIAAKFTEGMAWEKYGQWEVDHITPLSAGRTVEDLTRLCHYTNLQPLWKRDNRMKGGA</sequence>
<evidence type="ECO:0000313" key="2">
    <source>
        <dbReference type="EMBL" id="TBN47520.1"/>
    </source>
</evidence>
<dbReference type="AlphaFoldDB" id="A0A238XY08"/>
<protein>
    <submittedName>
        <fullName evidence="2">HNH endonuclease</fullName>
    </submittedName>
</protein>
<keyword evidence="4" id="KW-1185">Reference proteome</keyword>
<organism evidence="1 3">
    <name type="scientific">Paracoccus sediminis</name>
    <dbReference type="NCBI Taxonomy" id="1214787"/>
    <lineage>
        <taxon>Bacteria</taxon>
        <taxon>Pseudomonadati</taxon>
        <taxon>Pseudomonadota</taxon>
        <taxon>Alphaproteobacteria</taxon>
        <taxon>Rhodobacterales</taxon>
        <taxon>Paracoccaceae</taxon>
        <taxon>Paracoccus</taxon>
    </lineage>
</organism>
<evidence type="ECO:0000313" key="4">
    <source>
        <dbReference type="Proteomes" id="UP000292859"/>
    </source>
</evidence>